<name>A0A2T7WDL7_MICTE</name>
<dbReference type="PANTHER" id="PTHR46796">
    <property type="entry name" value="HTH-TYPE TRANSCRIPTIONAL ACTIVATOR RHAS-RELATED"/>
    <property type="match status" value="1"/>
</dbReference>
<keyword evidence="3" id="KW-0804">Transcription</keyword>
<dbReference type="EMBL" id="QDFT01000024">
    <property type="protein sequence ID" value="PVE69944.1"/>
    <property type="molecule type" value="Genomic_DNA"/>
</dbReference>
<proteinExistence type="predicted"/>
<dbReference type="PANTHER" id="PTHR46796:SF6">
    <property type="entry name" value="ARAC SUBFAMILY"/>
    <property type="match status" value="1"/>
</dbReference>
<comment type="caution">
    <text evidence="5">The sequence shown here is derived from an EMBL/GenBank/DDBJ whole genome shotgun (WGS) entry which is preliminary data.</text>
</comment>
<keyword evidence="1" id="KW-0805">Transcription regulation</keyword>
<dbReference type="RefSeq" id="WP_116537857.1">
    <property type="nucleotide sequence ID" value="NZ_QDFT01000024.1"/>
</dbReference>
<organism evidence="5 6">
    <name type="scientific">Microbacterium testaceum</name>
    <name type="common">Aureobacterium testaceum</name>
    <name type="synonym">Brevibacterium testaceum</name>
    <dbReference type="NCBI Taxonomy" id="2033"/>
    <lineage>
        <taxon>Bacteria</taxon>
        <taxon>Bacillati</taxon>
        <taxon>Actinomycetota</taxon>
        <taxon>Actinomycetes</taxon>
        <taxon>Micrococcales</taxon>
        <taxon>Microbacteriaceae</taxon>
        <taxon>Microbacterium</taxon>
    </lineage>
</organism>
<dbReference type="Proteomes" id="UP000244649">
    <property type="component" value="Unassembled WGS sequence"/>
</dbReference>
<dbReference type="InterPro" id="IPR018060">
    <property type="entry name" value="HTH_AraC"/>
</dbReference>
<dbReference type="SMART" id="SM00342">
    <property type="entry name" value="HTH_ARAC"/>
    <property type="match status" value="1"/>
</dbReference>
<dbReference type="InterPro" id="IPR050204">
    <property type="entry name" value="AraC_XylS_family_regulators"/>
</dbReference>
<sequence>MGRAEGDELRRWFADRGLVAEPIAASTPVLFFDEIELPSVTLRRVRHTPLALSPSSSPEGDRWSTVVLQTEGVTDWGWADDERTETTRAGDALVHPASTLRVATSVVASARIEITAPHLPIDGATRLPTADDGPSWSALAAATEAILGDVARVPPSAREQLGAGIEKLCVALIAARARDESGASSGGSHELFAAAMAVIRDEAVRADFSVQHLATSLGVSRQYLARVFARHGCSPRDAVRRRRWEVADALLAAGFARDEVVARSGFASARSLARVRRESGRVPGEVEMPPVAPRR</sequence>
<evidence type="ECO:0000313" key="5">
    <source>
        <dbReference type="EMBL" id="PVE69944.1"/>
    </source>
</evidence>
<protein>
    <recommendedName>
        <fullName evidence="4">HTH araC/xylS-type domain-containing protein</fullName>
    </recommendedName>
</protein>
<accession>A0A2T7WDL7</accession>
<evidence type="ECO:0000256" key="2">
    <source>
        <dbReference type="ARBA" id="ARBA00023125"/>
    </source>
</evidence>
<evidence type="ECO:0000259" key="4">
    <source>
        <dbReference type="PROSITE" id="PS01124"/>
    </source>
</evidence>
<dbReference type="PROSITE" id="PS01124">
    <property type="entry name" value="HTH_ARAC_FAMILY_2"/>
    <property type="match status" value="1"/>
</dbReference>
<dbReference type="AlphaFoldDB" id="A0A2T7WDL7"/>
<evidence type="ECO:0000256" key="3">
    <source>
        <dbReference type="ARBA" id="ARBA00023163"/>
    </source>
</evidence>
<dbReference type="GO" id="GO:0003700">
    <property type="term" value="F:DNA-binding transcription factor activity"/>
    <property type="evidence" value="ECO:0007669"/>
    <property type="project" value="InterPro"/>
</dbReference>
<dbReference type="GO" id="GO:0043565">
    <property type="term" value="F:sequence-specific DNA binding"/>
    <property type="evidence" value="ECO:0007669"/>
    <property type="project" value="InterPro"/>
</dbReference>
<evidence type="ECO:0000256" key="1">
    <source>
        <dbReference type="ARBA" id="ARBA00023015"/>
    </source>
</evidence>
<feature type="domain" description="HTH araC/xylS-type" evidence="4">
    <location>
        <begin position="193"/>
        <end position="289"/>
    </location>
</feature>
<dbReference type="Pfam" id="PF12833">
    <property type="entry name" value="HTH_18"/>
    <property type="match status" value="1"/>
</dbReference>
<dbReference type="Gene3D" id="1.10.10.60">
    <property type="entry name" value="Homeodomain-like"/>
    <property type="match status" value="1"/>
</dbReference>
<evidence type="ECO:0000313" key="6">
    <source>
        <dbReference type="Proteomes" id="UP000244649"/>
    </source>
</evidence>
<gene>
    <name evidence="5" type="ORF">DC432_10505</name>
</gene>
<reference evidence="5 6" key="1">
    <citation type="submission" date="2018-04" db="EMBL/GenBank/DDBJ databases">
        <authorList>
            <person name="Go L.Y."/>
            <person name="Mitchell J.A."/>
        </authorList>
    </citation>
    <scope>NUCLEOTIDE SEQUENCE [LARGE SCALE GENOMIC DNA]</scope>
    <source>
        <strain evidence="5 6">TPD7010</strain>
    </source>
</reference>
<keyword evidence="2" id="KW-0238">DNA-binding</keyword>